<dbReference type="InterPro" id="IPR029058">
    <property type="entry name" value="AB_hydrolase_fold"/>
</dbReference>
<dbReference type="Gene3D" id="3.40.50.1820">
    <property type="entry name" value="alpha/beta hydrolase"/>
    <property type="match status" value="1"/>
</dbReference>
<gene>
    <name evidence="3" type="ORF">AR543_04045</name>
</gene>
<reference evidence="3 4" key="2">
    <citation type="journal article" date="2016" name="Int. J. Syst. Evol. Microbiol.">
        <title>Paenibacillus bovis sp. nov., isolated from raw yak (Bos grunniens) milk.</title>
        <authorList>
            <person name="Gao C."/>
            <person name="Han J."/>
            <person name="Liu Z."/>
            <person name="Xu X."/>
            <person name="Hang F."/>
            <person name="Wu Z."/>
        </authorList>
    </citation>
    <scope>NUCLEOTIDE SEQUENCE [LARGE SCALE GENOMIC DNA]</scope>
    <source>
        <strain evidence="3 4">BD3526</strain>
    </source>
</reference>
<dbReference type="SUPFAM" id="SSF53474">
    <property type="entry name" value="alpha/beta-Hydrolases"/>
    <property type="match status" value="1"/>
</dbReference>
<protein>
    <submittedName>
        <fullName evidence="3">Esterase</fullName>
    </submittedName>
</protein>
<dbReference type="GO" id="GO:0016298">
    <property type="term" value="F:lipase activity"/>
    <property type="evidence" value="ECO:0007669"/>
    <property type="project" value="TreeGrafter"/>
</dbReference>
<keyword evidence="1" id="KW-0732">Signal</keyword>
<feature type="domain" description="AB hydrolase-1" evidence="2">
    <location>
        <begin position="41"/>
        <end position="140"/>
    </location>
</feature>
<reference evidence="4" key="1">
    <citation type="submission" date="2015-10" db="EMBL/GenBank/DDBJ databases">
        <title>Genome of Paenibacillus bovis sp. nov.</title>
        <authorList>
            <person name="Wu Z."/>
            <person name="Gao C."/>
            <person name="Liu Z."/>
            <person name="Zheng H."/>
        </authorList>
    </citation>
    <scope>NUCLEOTIDE SEQUENCE [LARGE SCALE GENOMIC DNA]</scope>
    <source>
        <strain evidence="4">BD3526</strain>
    </source>
</reference>
<dbReference type="InterPro" id="IPR002918">
    <property type="entry name" value="Lipase_EstA/Esterase_EstB"/>
</dbReference>
<dbReference type="EMBL" id="CP013023">
    <property type="protein sequence ID" value="ANF95269.1"/>
    <property type="molecule type" value="Genomic_DNA"/>
</dbReference>
<dbReference type="AlphaFoldDB" id="A0A172ZCL9"/>
<proteinExistence type="predicted"/>
<sequence>MTNMRNFMTTIKFTMLAAMLSTIFCLPVFTTQASAATTHTPVLFVHGLGGSSSNFMYIKSYLLSQGWSQDELYSIDLPSKNGTQVMNAPAIRSMVDDILARTGSSKVNIIAHSMGGANSLYYILNYGGAEKVDKLITLGGANRLTTGTAPAGIDMTSIYSINDQIVSNYLSIVDGANNIRIAGVYHVGLIFNSYVNSLVLNALQE</sequence>
<dbReference type="GO" id="GO:0016042">
    <property type="term" value="P:lipid catabolic process"/>
    <property type="evidence" value="ECO:0007669"/>
    <property type="project" value="InterPro"/>
</dbReference>
<evidence type="ECO:0000313" key="3">
    <source>
        <dbReference type="EMBL" id="ANF95269.1"/>
    </source>
</evidence>
<dbReference type="PANTHER" id="PTHR32015:SF1">
    <property type="entry name" value="LIPASE"/>
    <property type="match status" value="1"/>
</dbReference>
<keyword evidence="4" id="KW-1185">Reference proteome</keyword>
<feature type="signal peptide" evidence="1">
    <location>
        <begin position="1"/>
        <end position="35"/>
    </location>
</feature>
<evidence type="ECO:0000313" key="4">
    <source>
        <dbReference type="Proteomes" id="UP000078148"/>
    </source>
</evidence>
<dbReference type="KEGG" id="pbv:AR543_04045"/>
<feature type="chain" id="PRO_5008005746" evidence="1">
    <location>
        <begin position="36"/>
        <end position="205"/>
    </location>
</feature>
<accession>A0A172ZCL9</accession>
<evidence type="ECO:0000256" key="1">
    <source>
        <dbReference type="SAM" id="SignalP"/>
    </source>
</evidence>
<evidence type="ECO:0000259" key="2">
    <source>
        <dbReference type="Pfam" id="PF00561"/>
    </source>
</evidence>
<dbReference type="PANTHER" id="PTHR32015">
    <property type="entry name" value="FASTING INDUCED LIPASE"/>
    <property type="match status" value="1"/>
</dbReference>
<dbReference type="STRING" id="1616788.AR543_04045"/>
<dbReference type="Proteomes" id="UP000078148">
    <property type="component" value="Chromosome"/>
</dbReference>
<name>A0A172ZCL9_9BACL</name>
<dbReference type="InterPro" id="IPR000073">
    <property type="entry name" value="AB_hydrolase_1"/>
</dbReference>
<organism evidence="3 4">
    <name type="scientific">Paenibacillus bovis</name>
    <dbReference type="NCBI Taxonomy" id="1616788"/>
    <lineage>
        <taxon>Bacteria</taxon>
        <taxon>Bacillati</taxon>
        <taxon>Bacillota</taxon>
        <taxon>Bacilli</taxon>
        <taxon>Bacillales</taxon>
        <taxon>Paenibacillaceae</taxon>
        <taxon>Paenibacillus</taxon>
    </lineage>
</organism>
<dbReference type="Pfam" id="PF00561">
    <property type="entry name" value="Abhydrolase_1"/>
    <property type="match status" value="1"/>
</dbReference>